<name>A0ACC2VJN4_9TREE</name>
<dbReference type="EMBL" id="JASBWS010000084">
    <property type="protein sequence ID" value="KAJ9099364.1"/>
    <property type="molecule type" value="Genomic_DNA"/>
</dbReference>
<gene>
    <name evidence="1" type="ORF">QFC20_005717</name>
</gene>
<organism evidence="1 2">
    <name type="scientific">Naganishia adeliensis</name>
    <dbReference type="NCBI Taxonomy" id="92952"/>
    <lineage>
        <taxon>Eukaryota</taxon>
        <taxon>Fungi</taxon>
        <taxon>Dikarya</taxon>
        <taxon>Basidiomycota</taxon>
        <taxon>Agaricomycotina</taxon>
        <taxon>Tremellomycetes</taxon>
        <taxon>Filobasidiales</taxon>
        <taxon>Filobasidiaceae</taxon>
        <taxon>Naganishia</taxon>
    </lineage>
</organism>
<evidence type="ECO:0000313" key="2">
    <source>
        <dbReference type="Proteomes" id="UP001230649"/>
    </source>
</evidence>
<reference evidence="1" key="1">
    <citation type="submission" date="2023-04" db="EMBL/GenBank/DDBJ databases">
        <title>Draft Genome sequencing of Naganishia species isolated from polar environments using Oxford Nanopore Technology.</title>
        <authorList>
            <person name="Leo P."/>
            <person name="Venkateswaran K."/>
        </authorList>
    </citation>
    <scope>NUCLEOTIDE SEQUENCE</scope>
    <source>
        <strain evidence="1">MNA-CCFEE 5262</strain>
    </source>
</reference>
<proteinExistence type="predicted"/>
<sequence>MGTPETFDVHQLRAYMRKLMEATLANVSFEKEQVKHVSQELSARIKDRMVELGPRYWKYIASGTFS</sequence>
<comment type="caution">
    <text evidence="1">The sequence shown here is derived from an EMBL/GenBank/DDBJ whole genome shotgun (WGS) entry which is preliminary data.</text>
</comment>
<evidence type="ECO:0000313" key="1">
    <source>
        <dbReference type="EMBL" id="KAJ9099364.1"/>
    </source>
</evidence>
<dbReference type="Proteomes" id="UP001230649">
    <property type="component" value="Unassembled WGS sequence"/>
</dbReference>
<keyword evidence="2" id="KW-1185">Reference proteome</keyword>
<accession>A0ACC2VJN4</accession>
<protein>
    <submittedName>
        <fullName evidence="1">Uncharacterized protein</fullName>
    </submittedName>
</protein>